<sequence>MAPNKFEKQLKDTLEGRTIAPSQKAWSQLDTALKAQETKSKYSFWWLGIAATFLGVCLAVYISKNNSQTQSIVNEVNQEISTPNTTNAIKNNPIVVKQVDVKKEDVKTVNKKTRIANIKKVYKTNQKINSSNNETPNIQNKEVIVPFKEEVVNTVVTSQNRTTKEATLLLEEAYTEVKANNNQYQVEKIDANALLEEVEITSEKSLKNRLFHAVKSGFETLKSTVAERNY</sequence>
<reference evidence="2 3" key="1">
    <citation type="submission" date="2018-06" db="EMBL/GenBank/DDBJ databases">
        <title>Genomic Encyclopedia of Archaeal and Bacterial Type Strains, Phase II (KMG-II): from individual species to whole genera.</title>
        <authorList>
            <person name="Goeker M."/>
        </authorList>
    </citation>
    <scope>NUCLEOTIDE SEQUENCE [LARGE SCALE GENOMIC DNA]</scope>
    <source>
        <strain evidence="2 3">DSM 24464</strain>
    </source>
</reference>
<gene>
    <name evidence="2" type="ORF">LY08_01694</name>
</gene>
<accession>A0A327RCE0</accession>
<keyword evidence="1" id="KW-0472">Membrane</keyword>
<evidence type="ECO:0000256" key="1">
    <source>
        <dbReference type="SAM" id="Phobius"/>
    </source>
</evidence>
<keyword evidence="1" id="KW-1133">Transmembrane helix</keyword>
<dbReference type="AlphaFoldDB" id="A0A327RCE0"/>
<name>A0A327RCE0_9FLAO</name>
<dbReference type="OrthoDB" id="1247025at2"/>
<dbReference type="Proteomes" id="UP000248703">
    <property type="component" value="Unassembled WGS sequence"/>
</dbReference>
<evidence type="ECO:0000313" key="2">
    <source>
        <dbReference type="EMBL" id="RAJ14519.1"/>
    </source>
</evidence>
<feature type="transmembrane region" description="Helical" evidence="1">
    <location>
        <begin position="44"/>
        <end position="62"/>
    </location>
</feature>
<keyword evidence="1" id="KW-0812">Transmembrane</keyword>
<evidence type="ECO:0000313" key="3">
    <source>
        <dbReference type="Proteomes" id="UP000248703"/>
    </source>
</evidence>
<dbReference type="RefSeq" id="WP_111660008.1">
    <property type="nucleotide sequence ID" value="NZ_QLLO01000005.1"/>
</dbReference>
<dbReference type="EMBL" id="QLLO01000005">
    <property type="protein sequence ID" value="RAJ14519.1"/>
    <property type="molecule type" value="Genomic_DNA"/>
</dbReference>
<proteinExistence type="predicted"/>
<keyword evidence="3" id="KW-1185">Reference proteome</keyword>
<comment type="caution">
    <text evidence="2">The sequence shown here is derived from an EMBL/GenBank/DDBJ whole genome shotgun (WGS) entry which is preliminary data.</text>
</comment>
<organism evidence="2 3">
    <name type="scientific">Olleya aquimaris</name>
    <dbReference type="NCBI Taxonomy" id="639310"/>
    <lineage>
        <taxon>Bacteria</taxon>
        <taxon>Pseudomonadati</taxon>
        <taxon>Bacteroidota</taxon>
        <taxon>Flavobacteriia</taxon>
        <taxon>Flavobacteriales</taxon>
        <taxon>Flavobacteriaceae</taxon>
    </lineage>
</organism>
<protein>
    <submittedName>
        <fullName evidence="2">Uncharacterized protein</fullName>
    </submittedName>
</protein>